<dbReference type="Pfam" id="PF16661">
    <property type="entry name" value="Lactamase_B_6"/>
    <property type="match status" value="1"/>
</dbReference>
<keyword evidence="5" id="KW-0175">Coiled coil</keyword>
<reference evidence="8" key="1">
    <citation type="journal article" date="2017" name="Nat. Genet.">
        <title>Contrasting evolutionary genome dynamics between domesticated and wild yeasts.</title>
        <authorList>
            <person name="Yue J.X."/>
            <person name="Li J."/>
            <person name="Aigrain L."/>
            <person name="Hallin J."/>
            <person name="Persson K."/>
            <person name="Oliver K."/>
            <person name="Bergstrom A."/>
            <person name="Coupland P."/>
            <person name="Warringer J."/>
            <person name="Lagomarsino M.C."/>
            <person name="Fischer G."/>
            <person name="Durbin R."/>
            <person name="Liti G."/>
        </authorList>
    </citation>
    <scope>NUCLEOTIDE SEQUENCE</scope>
    <source>
        <strain evidence="8">CBS432</strain>
    </source>
</reference>
<comment type="subcellular location">
    <subcellularLocation>
        <location evidence="1 4">Nucleus</location>
    </subcellularLocation>
</comment>
<dbReference type="GeneID" id="54632256"/>
<evidence type="ECO:0000256" key="1">
    <source>
        <dbReference type="ARBA" id="ARBA00004123"/>
    </source>
</evidence>
<dbReference type="InterPro" id="IPR001279">
    <property type="entry name" value="Metallo-B-lactamas"/>
</dbReference>
<name>A0A8B8UVU2_SACPA</name>
<dbReference type="GO" id="GO:0006397">
    <property type="term" value="P:mRNA processing"/>
    <property type="evidence" value="ECO:0007669"/>
    <property type="project" value="UniProtKB-KW"/>
</dbReference>
<organism evidence="8">
    <name type="scientific">Saccharomyces paradoxus</name>
    <name type="common">Yeast</name>
    <name type="synonym">Saccharomyces douglasii</name>
    <dbReference type="NCBI Taxonomy" id="27291"/>
    <lineage>
        <taxon>Eukaryota</taxon>
        <taxon>Fungi</taxon>
        <taxon>Dikarya</taxon>
        <taxon>Ascomycota</taxon>
        <taxon>Saccharomycotina</taxon>
        <taxon>Saccharomycetes</taxon>
        <taxon>Saccharomycetales</taxon>
        <taxon>Saccharomycetaceae</taxon>
        <taxon>Saccharomyces</taxon>
    </lineage>
</organism>
<dbReference type="GO" id="GO:0005847">
    <property type="term" value="C:mRNA cleavage and polyadenylation specificity factor complex"/>
    <property type="evidence" value="ECO:0007669"/>
    <property type="project" value="InterPro"/>
</dbReference>
<feature type="domain" description="Beta-Casp" evidence="7">
    <location>
        <begin position="254"/>
        <end position="377"/>
    </location>
</feature>
<proteinExistence type="inferred from homology"/>
<dbReference type="SUPFAM" id="SSF56281">
    <property type="entry name" value="Metallo-hydrolase/oxidoreductase"/>
    <property type="match status" value="1"/>
</dbReference>
<feature type="compositionally biased region" description="Basic and acidic residues" evidence="6">
    <location>
        <begin position="579"/>
        <end position="595"/>
    </location>
</feature>
<gene>
    <name evidence="8" type="primary">CFT2</name>
    <name evidence="8" type="ORF">SPAR_L01660</name>
</gene>
<dbReference type="AlphaFoldDB" id="A0A8B8UVU2"/>
<dbReference type="InterPro" id="IPR022712">
    <property type="entry name" value="Beta_Casp"/>
</dbReference>
<evidence type="ECO:0000256" key="5">
    <source>
        <dbReference type="SAM" id="Coils"/>
    </source>
</evidence>
<dbReference type="InterPro" id="IPR027075">
    <property type="entry name" value="CPSF2"/>
</dbReference>
<reference evidence="8" key="3">
    <citation type="submission" date="2025-07" db="EMBL/GenBank/DDBJ databases">
        <authorList>
            <consortium name="NCBI Genome Project"/>
        </authorList>
    </citation>
    <scope>NUCLEOTIDE SEQUENCE</scope>
    <source>
        <strain evidence="8">CBS432</strain>
    </source>
</reference>
<protein>
    <recommendedName>
        <fullName evidence="4">Cleavage and polyadenylation specificity factor subunit 2</fullName>
    </recommendedName>
    <alternativeName>
        <fullName evidence="4">Cleavage and polyadenylation specificity factor 100 kDa subunit</fullName>
    </alternativeName>
</protein>
<keyword evidence="3 4" id="KW-0539">Nucleus</keyword>
<dbReference type="InterPro" id="IPR025069">
    <property type="entry name" value="Cpsf2_C"/>
</dbReference>
<dbReference type="InterPro" id="IPR035639">
    <property type="entry name" value="CPSF2_MBL"/>
</dbReference>
<evidence type="ECO:0000256" key="2">
    <source>
        <dbReference type="ARBA" id="ARBA00022664"/>
    </source>
</evidence>
<sequence>MTYKYNCCDDGSGTTVGSVVRFDNVTLLIDPGWNPSKVSYEQCIKYWEKVIPEIDVVILSQPTTECLGAHSLLYYNFTSHFISRIQVYATLPVINLGRVSTIDSYASSGVIGPYDTNELDLEDIEKSFDHIVPLKYSQLVDLRSRYDGLTLLAYNAGVCPGGSIWCISTYSEKLVYAKRWNHTRDNILNAASILDATGKPLSTLMRPSAIITTLDKFGSSQPFKKRSKIFKDTLKKGLSSDGSVIIPVDMGGKFLDLFTQVHELLFESTKINAHTQVPVLILSYARGRTLTYAKSMLEWLSPSLLKTWENRNNTSPFEIGSRIKIIAPNELSKYPGSKICFVSEVEALINEVITKVGNSEKTTLIFTKPSFESASSLDKILEIVKQSERNRKKSPEDGKSFVCDGYISINTIKEEPLTKEELEAFKLQLKEKKKNRNKKILLVKRESKKLANGNVIIDDSNAERTIRNQDILSENVNGAPAIDHIMRGDEDEEEEEEEEEENDNLLNLLKDNSEKPAVKKNTEVPVDIIIQPSATSKHKMFPFNPTKIKKDDYGAVVDFTMFIPDDSDNVNQNSRKRPLKEGAKSTRLVGEGENKNEEEDDYNMGDPVSKRSKHRTSRYSGFAGTGETENFDNLDYLKIDKTVSKRTVSTTNVQLKCSVVTLNLQSLVDQRSASIIWPSLKSRKIVLSAPKQIQNEEISAKLIKKNIEVVNMPLNKIIEFSTTIKTLDISIDSDLDNLLKWQRISDSYTVATVVGRLVKESLPQVNNHQKTASRSKLVLKPLGGSSRSHKTGALSIGDVRLVQLKKQLMEKNYIAEFKGEGTLVINEKVAVRKINDAETIIDGTPSELFDTVKKLVTDMLAKI</sequence>
<accession>A0A8B8UVU2</accession>
<dbReference type="PANTHER" id="PTHR45922:SF1">
    <property type="entry name" value="CLEAVAGE AND POLYADENYLATION SPECIFICITY FACTOR SUBUNIT 2"/>
    <property type="match status" value="1"/>
</dbReference>
<dbReference type="Gene3D" id="3.60.15.10">
    <property type="entry name" value="Ribonuclease Z/Hydroxyacylglutathione hydrolase-like"/>
    <property type="match status" value="2"/>
</dbReference>
<reference evidence="8" key="4">
    <citation type="submission" date="2025-08" db="UniProtKB">
        <authorList>
            <consortium name="RefSeq"/>
        </authorList>
    </citation>
    <scope>IDENTIFICATION</scope>
    <source>
        <strain evidence="8">CBS432</strain>
    </source>
</reference>
<feature type="coiled-coil region" evidence="5">
    <location>
        <begin position="488"/>
        <end position="515"/>
    </location>
</feature>
<evidence type="ECO:0000256" key="3">
    <source>
        <dbReference type="ARBA" id="ARBA00023242"/>
    </source>
</evidence>
<feature type="region of interest" description="Disordered" evidence="6">
    <location>
        <begin position="564"/>
        <end position="621"/>
    </location>
</feature>
<dbReference type="KEGG" id="spao:SPAR_L01660"/>
<dbReference type="VEuPathDB" id="FungiDB:SPAR_L01660"/>
<evidence type="ECO:0000313" key="8">
    <source>
        <dbReference type="RefSeq" id="XP_033767887.1"/>
    </source>
</evidence>
<dbReference type="SMART" id="SM01027">
    <property type="entry name" value="Beta-Casp"/>
    <property type="match status" value="1"/>
</dbReference>
<dbReference type="CDD" id="cd16293">
    <property type="entry name" value="CPSF2-like_MBL-fold"/>
    <property type="match status" value="1"/>
</dbReference>
<comment type="similarity">
    <text evidence="4">Belongs to the metallo-beta-lactamase superfamily. RNA-metabolizing metallo-beta-lactamase-like family. CPSF2/YSH1 subfamily.</text>
</comment>
<reference evidence="8" key="2">
    <citation type="submission" date="2020-01" db="EMBL/GenBank/DDBJ databases">
        <title>Population-level Yeast Reference Genomes.</title>
        <authorList>
            <person name="Yue J.-X."/>
        </authorList>
    </citation>
    <scope>NUCLEOTIDE SEQUENCE</scope>
    <source>
        <strain evidence="8">CBS432</strain>
    </source>
</reference>
<dbReference type="OrthoDB" id="64353at2759"/>
<dbReference type="GO" id="GO:0003723">
    <property type="term" value="F:RNA binding"/>
    <property type="evidence" value="ECO:0007669"/>
    <property type="project" value="UniProtKB-KW"/>
</dbReference>
<evidence type="ECO:0000256" key="4">
    <source>
        <dbReference type="RuleBase" id="RU365006"/>
    </source>
</evidence>
<keyword evidence="4" id="KW-0694">RNA-binding</keyword>
<dbReference type="RefSeq" id="XP_033767887.1">
    <property type="nucleotide sequence ID" value="XM_033911996.1"/>
</dbReference>
<dbReference type="Gene3D" id="3.40.50.10890">
    <property type="match status" value="1"/>
</dbReference>
<evidence type="ECO:0000259" key="7">
    <source>
        <dbReference type="SMART" id="SM01027"/>
    </source>
</evidence>
<keyword evidence="2 4" id="KW-0507">mRNA processing</keyword>
<evidence type="ECO:0000256" key="6">
    <source>
        <dbReference type="SAM" id="MobiDB-lite"/>
    </source>
</evidence>
<dbReference type="InterPro" id="IPR036866">
    <property type="entry name" value="RibonucZ/Hydroxyglut_hydro"/>
</dbReference>
<dbReference type="Pfam" id="PF13299">
    <property type="entry name" value="CPSF100_C"/>
    <property type="match status" value="1"/>
</dbReference>
<dbReference type="PANTHER" id="PTHR45922">
    <property type="entry name" value="CLEAVAGE AND POLYADENYLATION SPECIFICITY FACTOR SUBUNIT 2"/>
    <property type="match status" value="1"/>
</dbReference>